<dbReference type="GeneID" id="301846081"/>
<dbReference type="SUPFAM" id="SSF54427">
    <property type="entry name" value="NTF2-like"/>
    <property type="match status" value="1"/>
</dbReference>
<dbReference type="AlphaFoldDB" id="A0A3N2H0E7"/>
<gene>
    <name evidence="1" type="ORF">EDD35_4763</name>
</gene>
<dbReference type="InterPro" id="IPR032710">
    <property type="entry name" value="NTF2-like_dom_sf"/>
</dbReference>
<dbReference type="GO" id="GO:0030638">
    <property type="term" value="P:polyketide metabolic process"/>
    <property type="evidence" value="ECO:0007669"/>
    <property type="project" value="InterPro"/>
</dbReference>
<proteinExistence type="predicted"/>
<dbReference type="PANTHER" id="PTHR38436:SF1">
    <property type="entry name" value="ESTER CYCLASE"/>
    <property type="match status" value="1"/>
</dbReference>
<dbReference type="GO" id="GO:0016853">
    <property type="term" value="F:isomerase activity"/>
    <property type="evidence" value="ECO:0007669"/>
    <property type="project" value="UniProtKB-KW"/>
</dbReference>
<evidence type="ECO:0000313" key="1">
    <source>
        <dbReference type="EMBL" id="ROS42376.1"/>
    </source>
</evidence>
<protein>
    <submittedName>
        <fullName evidence="1">Ketosteroid isomerase-like protein</fullName>
    </submittedName>
</protein>
<dbReference type="PANTHER" id="PTHR38436">
    <property type="entry name" value="POLYKETIDE CYCLASE SNOAL-LIKE DOMAIN"/>
    <property type="match status" value="1"/>
</dbReference>
<organism evidence="1 2">
    <name type="scientific">Amycolatopsis thermoflava</name>
    <dbReference type="NCBI Taxonomy" id="84480"/>
    <lineage>
        <taxon>Bacteria</taxon>
        <taxon>Bacillati</taxon>
        <taxon>Actinomycetota</taxon>
        <taxon>Actinomycetes</taxon>
        <taxon>Pseudonocardiales</taxon>
        <taxon>Pseudonocardiaceae</taxon>
        <taxon>Amycolatopsis</taxon>
        <taxon>Amycolatopsis methanolica group</taxon>
    </lineage>
</organism>
<reference evidence="1 2" key="1">
    <citation type="submission" date="2018-11" db="EMBL/GenBank/DDBJ databases">
        <title>Sequencing the genomes of 1000 actinobacteria strains.</title>
        <authorList>
            <person name="Klenk H.-P."/>
        </authorList>
    </citation>
    <scope>NUCLEOTIDE SEQUENCE [LARGE SCALE GENOMIC DNA]</scope>
    <source>
        <strain evidence="1 2">DSM 44348</strain>
    </source>
</reference>
<keyword evidence="1" id="KW-0413">Isomerase</keyword>
<keyword evidence="2" id="KW-1185">Reference proteome</keyword>
<dbReference type="Proteomes" id="UP000274843">
    <property type="component" value="Unassembled WGS sequence"/>
</dbReference>
<dbReference type="InterPro" id="IPR009959">
    <property type="entry name" value="Cyclase_SnoaL-like"/>
</dbReference>
<sequence length="146" mass="16156">MEQTVRAYAEAKSRADTGAALAQCHPDVVIETVPFRAVAHGTAEAGRQFTGFFRAFPDYRVHADYLRTAGNLVVGAGTISATMRGALAGIDPTGKSFELPFACHWQVRDGLIAHERFFFDFHWMCEQLGLSTDEAGKRFTEWREAA</sequence>
<dbReference type="RefSeq" id="WP_123685048.1">
    <property type="nucleotide sequence ID" value="NZ_RKHY01000001.1"/>
</dbReference>
<evidence type="ECO:0000313" key="2">
    <source>
        <dbReference type="Proteomes" id="UP000274843"/>
    </source>
</evidence>
<name>A0A3N2H0E7_9PSEU</name>
<dbReference type="Pfam" id="PF07366">
    <property type="entry name" value="SnoaL"/>
    <property type="match status" value="1"/>
</dbReference>
<dbReference type="EMBL" id="RKHY01000001">
    <property type="protein sequence ID" value="ROS42376.1"/>
    <property type="molecule type" value="Genomic_DNA"/>
</dbReference>
<comment type="caution">
    <text evidence="1">The sequence shown here is derived from an EMBL/GenBank/DDBJ whole genome shotgun (WGS) entry which is preliminary data.</text>
</comment>
<dbReference type="Gene3D" id="3.10.450.50">
    <property type="match status" value="1"/>
</dbReference>
<accession>A0A3N2H0E7</accession>